<gene>
    <name evidence="1" type="ORF">MM415A02194_0002</name>
</gene>
<reference evidence="1" key="1">
    <citation type="submission" date="2020-03" db="EMBL/GenBank/DDBJ databases">
        <title>The deep terrestrial virosphere.</title>
        <authorList>
            <person name="Holmfeldt K."/>
            <person name="Nilsson E."/>
            <person name="Simone D."/>
            <person name="Lopez-Fernandez M."/>
            <person name="Wu X."/>
            <person name="de Brujin I."/>
            <person name="Lundin D."/>
            <person name="Andersson A."/>
            <person name="Bertilsson S."/>
            <person name="Dopson M."/>
        </authorList>
    </citation>
    <scope>NUCLEOTIDE SEQUENCE</scope>
    <source>
        <strain evidence="1">MM415A02194</strain>
    </source>
</reference>
<sequence>MSRVYLEALEVVPNGETPEFIRVDITGKTDAEVASIKADVVAIMNGKTYILRKHFCGHEDGLACRMIEWT</sequence>
<protein>
    <submittedName>
        <fullName evidence="1">Uncharacterized protein</fullName>
    </submittedName>
</protein>
<accession>A0A6M3JWM8</accession>
<name>A0A6M3JWM8_9ZZZZ</name>
<organism evidence="1">
    <name type="scientific">viral metagenome</name>
    <dbReference type="NCBI Taxonomy" id="1070528"/>
    <lineage>
        <taxon>unclassified sequences</taxon>
        <taxon>metagenomes</taxon>
        <taxon>organismal metagenomes</taxon>
    </lineage>
</organism>
<dbReference type="EMBL" id="MT142057">
    <property type="protein sequence ID" value="QJA73838.1"/>
    <property type="molecule type" value="Genomic_DNA"/>
</dbReference>
<proteinExistence type="predicted"/>
<evidence type="ECO:0000313" key="1">
    <source>
        <dbReference type="EMBL" id="QJA73838.1"/>
    </source>
</evidence>
<dbReference type="AlphaFoldDB" id="A0A6M3JWM8"/>